<evidence type="ECO:0000313" key="2">
    <source>
        <dbReference type="EMBL" id="MBC5766644.1"/>
    </source>
</evidence>
<comment type="caution">
    <text evidence="2">The sequence shown here is derived from an EMBL/GenBank/DDBJ whole genome shotgun (WGS) entry which is preliminary data.</text>
</comment>
<feature type="compositionally biased region" description="Polar residues" evidence="1">
    <location>
        <begin position="502"/>
        <end position="515"/>
    </location>
</feature>
<dbReference type="PROSITE" id="PS51318">
    <property type="entry name" value="TAT"/>
    <property type="match status" value="1"/>
</dbReference>
<evidence type="ECO:0000256" key="1">
    <source>
        <dbReference type="SAM" id="MobiDB-lite"/>
    </source>
</evidence>
<name>A0A923MC29_9BURK</name>
<proteinExistence type="predicted"/>
<organism evidence="2 3">
    <name type="scientific">Ramlibacter albus</name>
    <dbReference type="NCBI Taxonomy" id="2079448"/>
    <lineage>
        <taxon>Bacteria</taxon>
        <taxon>Pseudomonadati</taxon>
        <taxon>Pseudomonadota</taxon>
        <taxon>Betaproteobacteria</taxon>
        <taxon>Burkholderiales</taxon>
        <taxon>Comamonadaceae</taxon>
        <taxon>Ramlibacter</taxon>
    </lineage>
</organism>
<protein>
    <submittedName>
        <fullName evidence="2">PhoX family phosphatase</fullName>
    </submittedName>
</protein>
<dbReference type="Pfam" id="PF05787">
    <property type="entry name" value="PhoX"/>
    <property type="match status" value="1"/>
</dbReference>
<accession>A0A923MC29</accession>
<dbReference type="Proteomes" id="UP000596827">
    <property type="component" value="Unassembled WGS sequence"/>
</dbReference>
<reference evidence="2" key="1">
    <citation type="submission" date="2020-08" db="EMBL/GenBank/DDBJ databases">
        <title>Ramlibacter sp. GTP1 16S ribosomal RNA gene genome sequencing and assembly.</title>
        <authorList>
            <person name="Kang M."/>
        </authorList>
    </citation>
    <scope>NUCLEOTIDE SEQUENCE</scope>
    <source>
        <strain evidence="2">GTP1</strain>
    </source>
</reference>
<dbReference type="PANTHER" id="PTHR35399:SF2">
    <property type="entry name" value="DUF839 DOMAIN-CONTAINING PROTEIN"/>
    <property type="match status" value="1"/>
</dbReference>
<dbReference type="InterPro" id="IPR008557">
    <property type="entry name" value="PhoX"/>
</dbReference>
<dbReference type="InterPro" id="IPR006311">
    <property type="entry name" value="TAT_signal"/>
</dbReference>
<dbReference type="AlphaFoldDB" id="A0A923MC29"/>
<dbReference type="EMBL" id="JACORU010000007">
    <property type="protein sequence ID" value="MBC5766644.1"/>
    <property type="molecule type" value="Genomic_DNA"/>
</dbReference>
<gene>
    <name evidence="2" type="ORF">H8R02_19400</name>
</gene>
<evidence type="ECO:0000313" key="3">
    <source>
        <dbReference type="Proteomes" id="UP000596827"/>
    </source>
</evidence>
<dbReference type="PANTHER" id="PTHR35399">
    <property type="entry name" value="SLR8030 PROTEIN"/>
    <property type="match status" value="1"/>
</dbReference>
<keyword evidence="3" id="KW-1185">Reference proteome</keyword>
<sequence length="747" mass="78507">MYEEDSNTSSNPAIQDIVEQRMSRRGALRFGLGTAGAAVLGSFSVAACGGGSDAEVAAAPAPAAGGTAPPTPLSLGFNAVAKSLADVVTVPAGYTATVLYALGDPLDTATPEFKNDGTDTSFETRAGDHHDGIEWFGLSAAGTRSASASDRGLLAMNHEAITDQFLHANGVTANPRPAAEADKEMAAHGISVVEVRRTNGRYAYARDSALNRRITPLTPMQMSGPVRGHALLKTKYSAAGTDTRGTINNCGASTTPWGTYFSGEENWVNYFTRASTDDAARGGNTAKSVVSLSRYGKAQGAASRHGWETAGIADAYARWNVSQAGTSTDGTDDYRNEMNTFGWMVEVDPYEPAVAARKRTALGRFAHEMGVFGVPQAGKPLAVYMGDDSRGEYIYKFVSTANWDANDANAANRMATGDKYLDSGRLYAAKFNADGTGQWIELTIANSTIASYAAYRFADQADVLVNARLAADAVGATKMDRPEWSAVHPVTGEVYVTLTNNGNRKVEPSASSQQALDAANPRSYTDAPTAATAPGNINGHIIRFRDSEPGATAFSWDIYLFGAESGMDAAKVNLSGLSGDRDFSSPDGVRFSAKTGLLYIETDDGAYTDVTNCMLLIAKPGQVGDGATQSIEYTKADGSKLTVQTRVGAKPTAANLRRFLVGPKDCEITGITETPDGRALIVNIQHPGETIAKANIADPSRFLSHWPANAGYGAGGANGRPRSATIVITRNDGGLIGADGTAVLNNL</sequence>
<dbReference type="RefSeq" id="WP_187083129.1">
    <property type="nucleotide sequence ID" value="NZ_JACORU010000007.1"/>
</dbReference>
<feature type="region of interest" description="Disordered" evidence="1">
    <location>
        <begin position="502"/>
        <end position="532"/>
    </location>
</feature>